<organism evidence="1 2">
    <name type="scientific">Streptacidiphilus alkalitolerans</name>
    <dbReference type="NCBI Taxonomy" id="3342712"/>
    <lineage>
        <taxon>Bacteria</taxon>
        <taxon>Bacillati</taxon>
        <taxon>Actinomycetota</taxon>
        <taxon>Actinomycetes</taxon>
        <taxon>Kitasatosporales</taxon>
        <taxon>Streptomycetaceae</taxon>
        <taxon>Streptacidiphilus</taxon>
    </lineage>
</organism>
<proteinExistence type="predicted"/>
<gene>
    <name evidence="1" type="ORF">ACEZDG_12390</name>
</gene>
<protein>
    <submittedName>
        <fullName evidence="1">Uncharacterized protein</fullName>
    </submittedName>
</protein>
<sequence length="124" mass="12746">MGKIFGREPVLWLALIAVIVKFVSAFWIHVSADQQAGINAAAAAVLGLLIALSTHDGVNAAILGFVQAIVALGVGFGLHLDADHQALLMSLATAVLAMFTRTQVTAPVSAAQAAKPLIKAHAQA</sequence>
<evidence type="ECO:0000313" key="2">
    <source>
        <dbReference type="Proteomes" id="UP001592582"/>
    </source>
</evidence>
<reference evidence="1 2" key="1">
    <citation type="submission" date="2024-09" db="EMBL/GenBank/DDBJ databases">
        <authorList>
            <person name="Lee S.D."/>
        </authorList>
    </citation>
    <scope>NUCLEOTIDE SEQUENCE [LARGE SCALE GENOMIC DNA]</scope>
    <source>
        <strain evidence="1 2">N1-1</strain>
    </source>
</reference>
<evidence type="ECO:0000313" key="1">
    <source>
        <dbReference type="EMBL" id="MFC1410072.1"/>
    </source>
</evidence>
<dbReference type="Proteomes" id="UP001592582">
    <property type="component" value="Unassembled WGS sequence"/>
</dbReference>
<dbReference type="EMBL" id="JBHEZX010000005">
    <property type="protein sequence ID" value="MFC1410072.1"/>
    <property type="molecule type" value="Genomic_DNA"/>
</dbReference>
<accession>A0ABV6V8N8</accession>
<comment type="caution">
    <text evidence="1">The sequence shown here is derived from an EMBL/GenBank/DDBJ whole genome shotgun (WGS) entry which is preliminary data.</text>
</comment>
<keyword evidence="2" id="KW-1185">Reference proteome</keyword>
<name>A0ABV6V8N8_9ACTN</name>